<keyword evidence="8" id="KW-1185">Reference proteome</keyword>
<dbReference type="PANTHER" id="PTHR42770:SF16">
    <property type="entry name" value="AMINO ACID PERMEASE"/>
    <property type="match status" value="1"/>
</dbReference>
<accession>A0A8B6M7Z3</accession>
<keyword evidence="2 5" id="KW-0812">Transmembrane</keyword>
<dbReference type="PANTHER" id="PTHR42770">
    <property type="entry name" value="AMINO ACID TRANSPORTER-RELATED"/>
    <property type="match status" value="1"/>
</dbReference>
<dbReference type="InterPro" id="IPR050367">
    <property type="entry name" value="APC_superfamily"/>
</dbReference>
<evidence type="ECO:0000256" key="2">
    <source>
        <dbReference type="ARBA" id="ARBA00022692"/>
    </source>
</evidence>
<feature type="transmembrane region" description="Helical" evidence="5">
    <location>
        <begin position="198"/>
        <end position="217"/>
    </location>
</feature>
<evidence type="ECO:0000259" key="6">
    <source>
        <dbReference type="Pfam" id="PF00324"/>
    </source>
</evidence>
<gene>
    <name evidence="7" type="ORF">MPC4_260008</name>
</gene>
<feature type="transmembrane region" description="Helical" evidence="5">
    <location>
        <begin position="326"/>
        <end position="345"/>
    </location>
</feature>
<keyword evidence="4 5" id="KW-0472">Membrane</keyword>
<feature type="transmembrane region" description="Helical" evidence="5">
    <location>
        <begin position="357"/>
        <end position="380"/>
    </location>
</feature>
<dbReference type="PIRSF" id="PIRSF006060">
    <property type="entry name" value="AA_transporter"/>
    <property type="match status" value="1"/>
</dbReference>
<dbReference type="EMBL" id="CABFMQ020000083">
    <property type="protein sequence ID" value="VTZ50571.1"/>
    <property type="molecule type" value="Genomic_DNA"/>
</dbReference>
<dbReference type="Pfam" id="PF00324">
    <property type="entry name" value="AA_permease"/>
    <property type="match status" value="1"/>
</dbReference>
<evidence type="ECO:0000313" key="8">
    <source>
        <dbReference type="Proteomes" id="UP000485880"/>
    </source>
</evidence>
<feature type="domain" description="Amino acid permease/ SLC12A" evidence="6">
    <location>
        <begin position="31"/>
        <end position="382"/>
    </location>
</feature>
<comment type="subcellular location">
    <subcellularLocation>
        <location evidence="1">Membrane</location>
        <topology evidence="1">Multi-pass membrane protein</topology>
    </subcellularLocation>
</comment>
<evidence type="ECO:0000256" key="1">
    <source>
        <dbReference type="ARBA" id="ARBA00004141"/>
    </source>
</evidence>
<dbReference type="InterPro" id="IPR004841">
    <property type="entry name" value="AA-permease/SLC12A_dom"/>
</dbReference>
<sequence>MSELRKDSLSFVETLGQSVANVSPTLTPALAVAVVAGMAGTASWLVYIAATIALLIVGLNVGKLAKRIPAAGSFFVYVSRSLGPSYGLLSGWSMLAAYLFTAMALTIATSLFIKTLLTTLQIAAAPPSIIIYLAVSGLALWFAFRDIRLSSRVGLTLEAISVAIILIVSVSALAHVGFAPDVKQFSLEGADLGKSLQAIVFAIFSYVGFESAASLGKEARDPQRVIPKAIQWTALSAGLFFVFTTYVITQGFQDDATKLGASGAPLGDILAGQSAWIIALVYFGAAISSFACALASINAFGRTLFSLGRYQILHRSLGLAHQKHKTPHVAVTIGAVVNFVLVALLSGNSEVDTFGWYGTIASYGFIVVYFLVSIAAPVYLKKTGELTTRDTVIGAVGATLMALSLVGSLYPPPPYPYNLLPYGFLVYMLLGVAWFYVLKARAPHTLLGIENDLEEAAAAAGSPATAVAAE</sequence>
<protein>
    <recommendedName>
        <fullName evidence="6">Amino acid permease/ SLC12A domain-containing protein</fullName>
    </recommendedName>
</protein>
<organism evidence="7 8">
    <name type="scientific">Methylocella tundrae</name>
    <dbReference type="NCBI Taxonomy" id="227605"/>
    <lineage>
        <taxon>Bacteria</taxon>
        <taxon>Pseudomonadati</taxon>
        <taxon>Pseudomonadota</taxon>
        <taxon>Alphaproteobacteria</taxon>
        <taxon>Hyphomicrobiales</taxon>
        <taxon>Beijerinckiaceae</taxon>
        <taxon>Methylocella</taxon>
    </lineage>
</organism>
<reference evidence="7 8" key="1">
    <citation type="submission" date="2019-05" db="EMBL/GenBank/DDBJ databases">
        <authorList>
            <person name="Farhan Ul Haque M."/>
        </authorList>
    </citation>
    <scope>NUCLEOTIDE SEQUENCE [LARGE SCALE GENOMIC DNA]</scope>
    <source>
        <strain evidence="7">2</strain>
    </source>
</reference>
<dbReference type="GO" id="GO:0016020">
    <property type="term" value="C:membrane"/>
    <property type="evidence" value="ECO:0007669"/>
    <property type="project" value="UniProtKB-SubCell"/>
</dbReference>
<feature type="transmembrane region" description="Helical" evidence="5">
    <location>
        <begin position="229"/>
        <end position="249"/>
    </location>
</feature>
<dbReference type="AlphaFoldDB" id="A0A8B6M7Z3"/>
<feature type="transmembrane region" description="Helical" evidence="5">
    <location>
        <begin position="125"/>
        <end position="144"/>
    </location>
</feature>
<feature type="transmembrane region" description="Helical" evidence="5">
    <location>
        <begin position="86"/>
        <end position="113"/>
    </location>
</feature>
<evidence type="ECO:0000256" key="4">
    <source>
        <dbReference type="ARBA" id="ARBA00023136"/>
    </source>
</evidence>
<dbReference type="GO" id="GO:0055085">
    <property type="term" value="P:transmembrane transport"/>
    <property type="evidence" value="ECO:0007669"/>
    <property type="project" value="InterPro"/>
</dbReference>
<feature type="transmembrane region" description="Helical" evidence="5">
    <location>
        <begin position="419"/>
        <end position="438"/>
    </location>
</feature>
<proteinExistence type="predicted"/>
<comment type="caution">
    <text evidence="7">The sequence shown here is derived from an EMBL/GenBank/DDBJ whole genome shotgun (WGS) entry which is preliminary data.</text>
</comment>
<dbReference type="RefSeq" id="WP_174512622.1">
    <property type="nucleotide sequence ID" value="NZ_CABFMQ020000083.1"/>
</dbReference>
<evidence type="ECO:0000256" key="3">
    <source>
        <dbReference type="ARBA" id="ARBA00022989"/>
    </source>
</evidence>
<dbReference type="Proteomes" id="UP000485880">
    <property type="component" value="Unassembled WGS sequence"/>
</dbReference>
<feature type="transmembrane region" description="Helical" evidence="5">
    <location>
        <begin position="392"/>
        <end position="413"/>
    </location>
</feature>
<feature type="transmembrane region" description="Helical" evidence="5">
    <location>
        <begin position="156"/>
        <end position="178"/>
    </location>
</feature>
<feature type="transmembrane region" description="Helical" evidence="5">
    <location>
        <begin position="275"/>
        <end position="305"/>
    </location>
</feature>
<name>A0A8B6M7Z3_METTU</name>
<dbReference type="Gene3D" id="1.20.1740.10">
    <property type="entry name" value="Amino acid/polyamine transporter I"/>
    <property type="match status" value="1"/>
</dbReference>
<feature type="transmembrane region" description="Helical" evidence="5">
    <location>
        <begin position="44"/>
        <end position="65"/>
    </location>
</feature>
<evidence type="ECO:0000313" key="7">
    <source>
        <dbReference type="EMBL" id="VTZ50571.1"/>
    </source>
</evidence>
<evidence type="ECO:0000256" key="5">
    <source>
        <dbReference type="SAM" id="Phobius"/>
    </source>
</evidence>
<keyword evidence="3 5" id="KW-1133">Transmembrane helix</keyword>